<dbReference type="AlphaFoldDB" id="A0A1J5S3W8"/>
<dbReference type="Pfam" id="PF13205">
    <property type="entry name" value="Big_5"/>
    <property type="match status" value="1"/>
</dbReference>
<dbReference type="InterPro" id="IPR019282">
    <property type="entry name" value="Glycoamylase-like_cons_dom"/>
</dbReference>
<dbReference type="PROSITE" id="PS51257">
    <property type="entry name" value="PROKAR_LIPOPROTEIN"/>
    <property type="match status" value="1"/>
</dbReference>
<evidence type="ECO:0000313" key="4">
    <source>
        <dbReference type="EMBL" id="OIR02951.1"/>
    </source>
</evidence>
<evidence type="ECO:0000256" key="1">
    <source>
        <dbReference type="ARBA" id="ARBA00022729"/>
    </source>
</evidence>
<keyword evidence="1" id="KW-0732">Signal</keyword>
<sequence length="562" mass="61555">MGMKKLGIYFLASVMLFGCSKKSDTSSTVTPPAHENVFVQTWWVNDVSNQTSYNNVPRSPVIKYLFSTKVDRTTVASAFSLTNNSGVAVTCNFSYQNSDSVLIITPAANLSALTKYNISLSTLLKSVSGGSLQSANSIDLITAIDSTNKFAVISDSALLDLVQKQTFKYFWDFGHPVCGMALERNNGDNNVVTSGGSGFGIMAMIVAANRGFITRADAVTRLNTITNFLTTKCQRWHGAFSHWINGTTGATVAFGNNNGADIVETSYLLQGLLCARQYFNSSTDAGEIQLRDSINSIWNGVDWNWFTQNGAQKSIYWQYNPSFTNTNDIWSIPVSGWNEALITYVLAASSTTHAIAKQVYDVGWANNGAMKNGANYYGYTLPLGPAYGGPMFFSHYSFLGINPNGLTDAYADYSIQTKNHAYINYNYCKTNPKYYYGYSASCWGLTASDISGGYTASSPTNDVGVIAPTAAISSMPYTPTESMAALKFFYYTLGDKLWGTYGFVDAFSLQTLWYASSYLAIDQGPIIVMIENYRTGLLWNLFTACPEIKSGMRNLGFTAPYL</sequence>
<comment type="caution">
    <text evidence="4">The sequence shown here is derived from an EMBL/GenBank/DDBJ whole genome shotgun (WGS) entry which is preliminary data.</text>
</comment>
<protein>
    <recommendedName>
        <fullName evidence="5">Beta-glucosidase</fullName>
    </recommendedName>
</protein>
<reference evidence="4" key="1">
    <citation type="submission" date="2016-10" db="EMBL/GenBank/DDBJ databases">
        <title>Sequence of Gallionella enrichment culture.</title>
        <authorList>
            <person name="Poehlein A."/>
            <person name="Muehling M."/>
            <person name="Daniel R."/>
        </authorList>
    </citation>
    <scope>NUCLEOTIDE SEQUENCE</scope>
</reference>
<evidence type="ECO:0008006" key="5">
    <source>
        <dbReference type="Google" id="ProtNLM"/>
    </source>
</evidence>
<evidence type="ECO:0000259" key="3">
    <source>
        <dbReference type="Pfam" id="PF13205"/>
    </source>
</evidence>
<dbReference type="EMBL" id="MLJW01000070">
    <property type="protein sequence ID" value="OIR02951.1"/>
    <property type="molecule type" value="Genomic_DNA"/>
</dbReference>
<dbReference type="Gene3D" id="1.50.10.140">
    <property type="match status" value="1"/>
</dbReference>
<feature type="domain" description="SbsA Ig-like" evidence="3">
    <location>
        <begin position="54"/>
        <end position="135"/>
    </location>
</feature>
<feature type="domain" description="Glycoamylase-like" evidence="2">
    <location>
        <begin position="333"/>
        <end position="546"/>
    </location>
</feature>
<gene>
    <name evidence="4" type="ORF">GALL_149510</name>
</gene>
<name>A0A1J5S3W8_9ZZZZ</name>
<accession>A0A1J5S3W8</accession>
<proteinExistence type="predicted"/>
<organism evidence="4">
    <name type="scientific">mine drainage metagenome</name>
    <dbReference type="NCBI Taxonomy" id="410659"/>
    <lineage>
        <taxon>unclassified sequences</taxon>
        <taxon>metagenomes</taxon>
        <taxon>ecological metagenomes</taxon>
    </lineage>
</organism>
<dbReference type="InterPro" id="IPR032812">
    <property type="entry name" value="SbsA_Ig"/>
</dbReference>
<evidence type="ECO:0000259" key="2">
    <source>
        <dbReference type="Pfam" id="PF10091"/>
    </source>
</evidence>
<dbReference type="Pfam" id="PF10091">
    <property type="entry name" value="Glycoamylase"/>
    <property type="match status" value="1"/>
</dbReference>